<dbReference type="Proteomes" id="UP001189429">
    <property type="component" value="Unassembled WGS sequence"/>
</dbReference>
<dbReference type="PANTHER" id="PTHR22807:SF30">
    <property type="entry name" value="28S RRNA (CYTOSINE(4447)-C(5))-METHYLTRANSFERASE-RELATED"/>
    <property type="match status" value="1"/>
</dbReference>
<dbReference type="Gene3D" id="3.40.50.150">
    <property type="entry name" value="Vaccinia Virus protein VP39"/>
    <property type="match status" value="1"/>
</dbReference>
<dbReference type="InterPro" id="IPR023267">
    <property type="entry name" value="RCMT"/>
</dbReference>
<feature type="binding site" evidence="5">
    <location>
        <position position="1"/>
    </location>
    <ligand>
        <name>S-adenosyl-L-methionine</name>
        <dbReference type="ChEBI" id="CHEBI:59789"/>
    </ligand>
</feature>
<feature type="active site" description="Nucleophile" evidence="5">
    <location>
        <position position="46"/>
    </location>
</feature>
<dbReference type="Pfam" id="PF01189">
    <property type="entry name" value="Methyltr_RsmB-F"/>
    <property type="match status" value="1"/>
</dbReference>
<dbReference type="EMBL" id="CAUYUJ010005453">
    <property type="protein sequence ID" value="CAK0813715.1"/>
    <property type="molecule type" value="Genomic_DNA"/>
</dbReference>
<keyword evidence="8" id="KW-1185">Reference proteome</keyword>
<evidence type="ECO:0000259" key="6">
    <source>
        <dbReference type="PROSITE" id="PS51686"/>
    </source>
</evidence>
<evidence type="ECO:0000256" key="5">
    <source>
        <dbReference type="PROSITE-ProRule" id="PRU01023"/>
    </source>
</evidence>
<evidence type="ECO:0000313" key="7">
    <source>
        <dbReference type="EMBL" id="CAK0813715.1"/>
    </source>
</evidence>
<comment type="caution">
    <text evidence="7">The sequence shown here is derived from an EMBL/GenBank/DDBJ whole genome shotgun (WGS) entry which is preliminary data.</text>
</comment>
<evidence type="ECO:0000256" key="1">
    <source>
        <dbReference type="ARBA" id="ARBA00022603"/>
    </source>
</evidence>
<comment type="caution">
    <text evidence="5">Lacks conserved residue(s) required for the propagation of feature annotation.</text>
</comment>
<dbReference type="SUPFAM" id="SSF53335">
    <property type="entry name" value="S-adenosyl-L-methionine-dependent methyltransferases"/>
    <property type="match status" value="1"/>
</dbReference>
<evidence type="ECO:0000256" key="4">
    <source>
        <dbReference type="ARBA" id="ARBA00022884"/>
    </source>
</evidence>
<evidence type="ECO:0000256" key="3">
    <source>
        <dbReference type="ARBA" id="ARBA00022691"/>
    </source>
</evidence>
<keyword evidence="3 5" id="KW-0949">S-adenosyl-L-methionine</keyword>
<feature type="non-terminal residue" evidence="7">
    <location>
        <position position="1"/>
    </location>
</feature>
<gene>
    <name evidence="7" type="ORF">PCOR1329_LOCUS17540</name>
</gene>
<reference evidence="7" key="1">
    <citation type="submission" date="2023-10" db="EMBL/GenBank/DDBJ databases">
        <authorList>
            <person name="Chen Y."/>
            <person name="Shah S."/>
            <person name="Dougan E. K."/>
            <person name="Thang M."/>
            <person name="Chan C."/>
        </authorList>
    </citation>
    <scope>NUCLEOTIDE SEQUENCE [LARGE SCALE GENOMIC DNA]</scope>
</reference>
<organism evidence="7 8">
    <name type="scientific">Prorocentrum cordatum</name>
    <dbReference type="NCBI Taxonomy" id="2364126"/>
    <lineage>
        <taxon>Eukaryota</taxon>
        <taxon>Sar</taxon>
        <taxon>Alveolata</taxon>
        <taxon>Dinophyceae</taxon>
        <taxon>Prorocentrales</taxon>
        <taxon>Prorocentraceae</taxon>
        <taxon>Prorocentrum</taxon>
    </lineage>
</organism>
<sequence>DPSALETACGPGSEAQERPRLALQWALLQSGWRALRPGGVLVYSTCTLNDRENEAQCRRLLEAEPSAEPLDLAPLLGLPQEAGDASGQGFVRIWPHAFDTEGFFLGCFRKLSSQGGGAEPA</sequence>
<keyword evidence="2 5" id="KW-0808">Transferase</keyword>
<comment type="similarity">
    <text evidence="5">Belongs to the class I-like SAM-binding methyltransferase superfamily. RsmB/NOP family.</text>
</comment>
<feature type="domain" description="SAM-dependent MTase RsmB/NOP-type" evidence="6">
    <location>
        <begin position="1"/>
        <end position="111"/>
    </location>
</feature>
<dbReference type="PANTHER" id="PTHR22807">
    <property type="entry name" value="NOP2 YEAST -RELATED NOL1/NOP2/FMU SUN DOMAIN-CONTAINING"/>
    <property type="match status" value="1"/>
</dbReference>
<dbReference type="PROSITE" id="PS51686">
    <property type="entry name" value="SAM_MT_RSMB_NOP"/>
    <property type="match status" value="1"/>
</dbReference>
<name>A0ABN9R4K3_9DINO</name>
<dbReference type="InterPro" id="IPR029063">
    <property type="entry name" value="SAM-dependent_MTases_sf"/>
</dbReference>
<dbReference type="InterPro" id="IPR049560">
    <property type="entry name" value="MeTrfase_RsmB-F_NOP2_cat"/>
</dbReference>
<evidence type="ECO:0000313" key="8">
    <source>
        <dbReference type="Proteomes" id="UP001189429"/>
    </source>
</evidence>
<evidence type="ECO:0000256" key="2">
    <source>
        <dbReference type="ARBA" id="ARBA00022679"/>
    </source>
</evidence>
<proteinExistence type="inferred from homology"/>
<feature type="non-terminal residue" evidence="7">
    <location>
        <position position="121"/>
    </location>
</feature>
<dbReference type="InterPro" id="IPR001678">
    <property type="entry name" value="MeTrfase_RsmB-F_NOP2_dom"/>
</dbReference>
<protein>
    <recommendedName>
        <fullName evidence="6">SAM-dependent MTase RsmB/NOP-type domain-containing protein</fullName>
    </recommendedName>
</protein>
<keyword evidence="4 5" id="KW-0694">RNA-binding</keyword>
<keyword evidence="1 5" id="KW-0489">Methyltransferase</keyword>
<accession>A0ABN9R4K3</accession>